<evidence type="ECO:0000313" key="1">
    <source>
        <dbReference type="EMBL" id="RPA96302.1"/>
    </source>
</evidence>
<keyword evidence="2" id="KW-1185">Reference proteome</keyword>
<proteinExistence type="predicted"/>
<dbReference type="EMBL" id="ML120415">
    <property type="protein sequence ID" value="RPA96302.1"/>
    <property type="molecule type" value="Genomic_DNA"/>
</dbReference>
<dbReference type="AlphaFoldDB" id="A0A3N4JDH0"/>
<name>A0A3N4JDH0_9PEZI</name>
<protein>
    <submittedName>
        <fullName evidence="1">Uncharacterized protein</fullName>
    </submittedName>
</protein>
<accession>A0A3N4JDH0</accession>
<organism evidence="1 2">
    <name type="scientific">Choiromyces venosus 120613-1</name>
    <dbReference type="NCBI Taxonomy" id="1336337"/>
    <lineage>
        <taxon>Eukaryota</taxon>
        <taxon>Fungi</taxon>
        <taxon>Dikarya</taxon>
        <taxon>Ascomycota</taxon>
        <taxon>Pezizomycotina</taxon>
        <taxon>Pezizomycetes</taxon>
        <taxon>Pezizales</taxon>
        <taxon>Tuberaceae</taxon>
        <taxon>Choiromyces</taxon>
    </lineage>
</organism>
<gene>
    <name evidence="1" type="ORF">L873DRAFT_1235786</name>
</gene>
<sequence>MAIMLDMDGSYHGSPCAAKLSMSQTLSKTKTATDFPLPPQAPATSSAYSELGCAPTFRFCFRPTSQLFHLPPPHCRFPFSSPFNPHPRFYLIFFDFSFFQTLRGTKYPHDIALHACTRSQVRTTPATPFSPHAIPLVLNLIFPLCILNHVFPPPSSRL</sequence>
<dbReference type="Proteomes" id="UP000276215">
    <property type="component" value="Unassembled WGS sequence"/>
</dbReference>
<reference evidence="1 2" key="1">
    <citation type="journal article" date="2018" name="Nat. Ecol. Evol.">
        <title>Pezizomycetes genomes reveal the molecular basis of ectomycorrhizal truffle lifestyle.</title>
        <authorList>
            <person name="Murat C."/>
            <person name="Payen T."/>
            <person name="Noel B."/>
            <person name="Kuo A."/>
            <person name="Morin E."/>
            <person name="Chen J."/>
            <person name="Kohler A."/>
            <person name="Krizsan K."/>
            <person name="Balestrini R."/>
            <person name="Da Silva C."/>
            <person name="Montanini B."/>
            <person name="Hainaut M."/>
            <person name="Levati E."/>
            <person name="Barry K.W."/>
            <person name="Belfiori B."/>
            <person name="Cichocki N."/>
            <person name="Clum A."/>
            <person name="Dockter R.B."/>
            <person name="Fauchery L."/>
            <person name="Guy J."/>
            <person name="Iotti M."/>
            <person name="Le Tacon F."/>
            <person name="Lindquist E.A."/>
            <person name="Lipzen A."/>
            <person name="Malagnac F."/>
            <person name="Mello A."/>
            <person name="Molinier V."/>
            <person name="Miyauchi S."/>
            <person name="Poulain J."/>
            <person name="Riccioni C."/>
            <person name="Rubini A."/>
            <person name="Sitrit Y."/>
            <person name="Splivallo R."/>
            <person name="Traeger S."/>
            <person name="Wang M."/>
            <person name="Zifcakova L."/>
            <person name="Wipf D."/>
            <person name="Zambonelli A."/>
            <person name="Paolocci F."/>
            <person name="Nowrousian M."/>
            <person name="Ottonello S."/>
            <person name="Baldrian P."/>
            <person name="Spatafora J.W."/>
            <person name="Henrissat B."/>
            <person name="Nagy L.G."/>
            <person name="Aury J.M."/>
            <person name="Wincker P."/>
            <person name="Grigoriev I.V."/>
            <person name="Bonfante P."/>
            <person name="Martin F.M."/>
        </authorList>
    </citation>
    <scope>NUCLEOTIDE SEQUENCE [LARGE SCALE GENOMIC DNA]</scope>
    <source>
        <strain evidence="1 2">120613-1</strain>
    </source>
</reference>
<evidence type="ECO:0000313" key="2">
    <source>
        <dbReference type="Proteomes" id="UP000276215"/>
    </source>
</evidence>